<feature type="non-terminal residue" evidence="2">
    <location>
        <position position="1"/>
    </location>
</feature>
<dbReference type="Proteomes" id="UP000601435">
    <property type="component" value="Unassembled WGS sequence"/>
</dbReference>
<organism evidence="2 3">
    <name type="scientific">Symbiodinium necroappetens</name>
    <dbReference type="NCBI Taxonomy" id="1628268"/>
    <lineage>
        <taxon>Eukaryota</taxon>
        <taxon>Sar</taxon>
        <taxon>Alveolata</taxon>
        <taxon>Dinophyceae</taxon>
        <taxon>Suessiales</taxon>
        <taxon>Symbiodiniaceae</taxon>
        <taxon>Symbiodinium</taxon>
    </lineage>
</organism>
<sequence length="111" mass="11853">MSKTVVTSEDSTRATSFSCASWIRARVSPSPPGAADGFARSPSGALSNASSGRFVRSLSPVRASQITTGSLTTGKDVSEREEDSDVEEQDLMDHTGSMFVMKESNKFRKAT</sequence>
<keyword evidence="3" id="KW-1185">Reference proteome</keyword>
<comment type="caution">
    <text evidence="2">The sequence shown here is derived from an EMBL/GenBank/DDBJ whole genome shotgun (WGS) entry which is preliminary data.</text>
</comment>
<name>A0A812SM51_9DINO</name>
<protein>
    <submittedName>
        <fullName evidence="2">Top2 protein</fullName>
    </submittedName>
</protein>
<evidence type="ECO:0000256" key="1">
    <source>
        <dbReference type="SAM" id="MobiDB-lite"/>
    </source>
</evidence>
<accession>A0A812SM51</accession>
<evidence type="ECO:0000313" key="3">
    <source>
        <dbReference type="Proteomes" id="UP000601435"/>
    </source>
</evidence>
<feature type="region of interest" description="Disordered" evidence="1">
    <location>
        <begin position="30"/>
        <end position="111"/>
    </location>
</feature>
<proteinExistence type="predicted"/>
<dbReference type="OrthoDB" id="10320242at2759"/>
<dbReference type="AlphaFoldDB" id="A0A812SM51"/>
<dbReference type="EMBL" id="CAJNJA010021765">
    <property type="protein sequence ID" value="CAE7481309.1"/>
    <property type="molecule type" value="Genomic_DNA"/>
</dbReference>
<feature type="compositionally biased region" description="Acidic residues" evidence="1">
    <location>
        <begin position="79"/>
        <end position="90"/>
    </location>
</feature>
<evidence type="ECO:0000313" key="2">
    <source>
        <dbReference type="EMBL" id="CAE7481309.1"/>
    </source>
</evidence>
<reference evidence="2" key="1">
    <citation type="submission" date="2021-02" db="EMBL/GenBank/DDBJ databases">
        <authorList>
            <person name="Dougan E. K."/>
            <person name="Rhodes N."/>
            <person name="Thang M."/>
            <person name="Chan C."/>
        </authorList>
    </citation>
    <scope>NUCLEOTIDE SEQUENCE</scope>
</reference>
<feature type="compositionally biased region" description="Polar residues" evidence="1">
    <location>
        <begin position="62"/>
        <end position="75"/>
    </location>
</feature>
<gene>
    <name evidence="2" type="primary">top2</name>
    <name evidence="2" type="ORF">SNEC2469_LOCUS13621</name>
</gene>